<accession>A0A072PLW9</accession>
<protein>
    <submittedName>
        <fullName evidence="1">Uncharacterized protein</fullName>
    </submittedName>
</protein>
<dbReference type="Proteomes" id="UP000027920">
    <property type="component" value="Unassembled WGS sequence"/>
</dbReference>
<gene>
    <name evidence="1" type="ORF">A1O9_02423</name>
</gene>
<dbReference type="OrthoDB" id="4142702at2759"/>
<evidence type="ECO:0000313" key="1">
    <source>
        <dbReference type="EMBL" id="KEF60861.1"/>
    </source>
</evidence>
<comment type="caution">
    <text evidence="1">The sequence shown here is derived from an EMBL/GenBank/DDBJ whole genome shotgun (WGS) entry which is preliminary data.</text>
</comment>
<dbReference type="HOGENOM" id="CLU_1390235_0_0_1"/>
<dbReference type="AlphaFoldDB" id="A0A072PLW9"/>
<dbReference type="GeneID" id="25277367"/>
<evidence type="ECO:0000313" key="2">
    <source>
        <dbReference type="Proteomes" id="UP000027920"/>
    </source>
</evidence>
<dbReference type="VEuPathDB" id="FungiDB:A1O9_02423"/>
<reference evidence="1 2" key="1">
    <citation type="submission" date="2013-03" db="EMBL/GenBank/DDBJ databases">
        <title>The Genome Sequence of Exophiala aquamarina CBS 119918.</title>
        <authorList>
            <consortium name="The Broad Institute Genomics Platform"/>
            <person name="Cuomo C."/>
            <person name="de Hoog S."/>
            <person name="Gorbushina A."/>
            <person name="Walker B."/>
            <person name="Young S.K."/>
            <person name="Zeng Q."/>
            <person name="Gargeya S."/>
            <person name="Fitzgerald M."/>
            <person name="Haas B."/>
            <person name="Abouelleil A."/>
            <person name="Allen A.W."/>
            <person name="Alvarado L."/>
            <person name="Arachchi H.M."/>
            <person name="Berlin A.M."/>
            <person name="Chapman S.B."/>
            <person name="Gainer-Dewar J."/>
            <person name="Goldberg J."/>
            <person name="Griggs A."/>
            <person name="Gujja S."/>
            <person name="Hansen M."/>
            <person name="Howarth C."/>
            <person name="Imamovic A."/>
            <person name="Ireland A."/>
            <person name="Larimer J."/>
            <person name="McCowan C."/>
            <person name="Murphy C."/>
            <person name="Pearson M."/>
            <person name="Poon T.W."/>
            <person name="Priest M."/>
            <person name="Roberts A."/>
            <person name="Saif S."/>
            <person name="Shea T."/>
            <person name="Sisk P."/>
            <person name="Sykes S."/>
            <person name="Wortman J."/>
            <person name="Nusbaum C."/>
            <person name="Birren B."/>
        </authorList>
    </citation>
    <scope>NUCLEOTIDE SEQUENCE [LARGE SCALE GENOMIC DNA]</scope>
    <source>
        <strain evidence="1 2">CBS 119918</strain>
    </source>
</reference>
<proteinExistence type="predicted"/>
<organism evidence="1 2">
    <name type="scientific">Exophiala aquamarina CBS 119918</name>
    <dbReference type="NCBI Taxonomy" id="1182545"/>
    <lineage>
        <taxon>Eukaryota</taxon>
        <taxon>Fungi</taxon>
        <taxon>Dikarya</taxon>
        <taxon>Ascomycota</taxon>
        <taxon>Pezizomycotina</taxon>
        <taxon>Eurotiomycetes</taxon>
        <taxon>Chaetothyriomycetidae</taxon>
        <taxon>Chaetothyriales</taxon>
        <taxon>Herpotrichiellaceae</taxon>
        <taxon>Exophiala</taxon>
    </lineage>
</organism>
<dbReference type="RefSeq" id="XP_013263451.1">
    <property type="nucleotide sequence ID" value="XM_013407997.1"/>
</dbReference>
<name>A0A072PLW9_9EURO</name>
<dbReference type="EMBL" id="AMGV01000002">
    <property type="protein sequence ID" value="KEF60861.1"/>
    <property type="molecule type" value="Genomic_DNA"/>
</dbReference>
<sequence>MRQTQSQARSHQGHGQSARTEVVINRTYFFQPHRYYRHRYLTYRGRIEAATTFMKKFRLIFNETKSDLKDDSNDIESIIQSNEATDQEKSLAPTLAVQNAADDMVVNDVPRRSDLAAQMQKQLQNWVVSAVLTTIGCDMVVDTAELADDLANPSGLCKAENGFTIGANCALFRIGGTDFKGNVIADGTKGNNIFAL</sequence>
<keyword evidence="2" id="KW-1185">Reference proteome</keyword>